<gene>
    <name evidence="1" type="ORF">DCF25_12055</name>
</gene>
<sequence>MSELKFKTCDVCGERVDIRYRIQYQESAEWVLVCPNCWWKIRPGNPHYRYGGTWKAKRRR</sequence>
<protein>
    <submittedName>
        <fullName evidence="1">Uncharacterized protein</fullName>
    </submittedName>
</protein>
<accession>A0A2W4U9E2</accession>
<reference evidence="1 2" key="2">
    <citation type="submission" date="2018-06" db="EMBL/GenBank/DDBJ databases">
        <title>Metagenomic assembly of (sub)arctic Cyanobacteria and their associated microbiome from non-axenic cultures.</title>
        <authorList>
            <person name="Baurain D."/>
        </authorList>
    </citation>
    <scope>NUCLEOTIDE SEQUENCE [LARGE SCALE GENOMIC DNA]</scope>
    <source>
        <strain evidence="1">ULC129bin1</strain>
    </source>
</reference>
<dbReference type="Proteomes" id="UP000249354">
    <property type="component" value="Unassembled WGS sequence"/>
</dbReference>
<dbReference type="AlphaFoldDB" id="A0A2W4U9E2"/>
<evidence type="ECO:0000313" key="2">
    <source>
        <dbReference type="Proteomes" id="UP000249354"/>
    </source>
</evidence>
<name>A0A2W4U9E2_9CYAN</name>
<proteinExistence type="predicted"/>
<dbReference type="EMBL" id="QBMC01000076">
    <property type="protein sequence ID" value="PZO16754.1"/>
    <property type="molecule type" value="Genomic_DNA"/>
</dbReference>
<evidence type="ECO:0000313" key="1">
    <source>
        <dbReference type="EMBL" id="PZO16754.1"/>
    </source>
</evidence>
<organism evidence="1 2">
    <name type="scientific">Leptolyngbya foveolarum</name>
    <dbReference type="NCBI Taxonomy" id="47253"/>
    <lineage>
        <taxon>Bacteria</taxon>
        <taxon>Bacillati</taxon>
        <taxon>Cyanobacteriota</taxon>
        <taxon>Cyanophyceae</taxon>
        <taxon>Leptolyngbyales</taxon>
        <taxon>Leptolyngbyaceae</taxon>
        <taxon>Leptolyngbya group</taxon>
        <taxon>Leptolyngbya</taxon>
    </lineage>
</organism>
<comment type="caution">
    <text evidence="1">The sequence shown here is derived from an EMBL/GenBank/DDBJ whole genome shotgun (WGS) entry which is preliminary data.</text>
</comment>
<reference evidence="2" key="1">
    <citation type="submission" date="2018-04" db="EMBL/GenBank/DDBJ databases">
        <authorList>
            <person name="Cornet L."/>
        </authorList>
    </citation>
    <scope>NUCLEOTIDE SEQUENCE [LARGE SCALE GENOMIC DNA]</scope>
</reference>